<dbReference type="Proteomes" id="UP001283341">
    <property type="component" value="Unassembled WGS sequence"/>
</dbReference>
<dbReference type="PANTHER" id="PTHR42085">
    <property type="entry name" value="F-BOX DOMAIN-CONTAINING PROTEIN"/>
    <property type="match status" value="1"/>
</dbReference>
<gene>
    <name evidence="1" type="ORF">B0H66DRAFT_257098</name>
</gene>
<accession>A0AAE0I5R1</accession>
<dbReference type="PANTHER" id="PTHR42085:SF4">
    <property type="entry name" value="F-BOX DOMAIN-CONTAINING PROTEIN"/>
    <property type="match status" value="1"/>
</dbReference>
<reference evidence="1" key="2">
    <citation type="submission" date="2023-06" db="EMBL/GenBank/DDBJ databases">
        <authorList>
            <consortium name="Lawrence Berkeley National Laboratory"/>
            <person name="Haridas S."/>
            <person name="Hensen N."/>
            <person name="Bonometti L."/>
            <person name="Westerberg I."/>
            <person name="Brannstrom I.O."/>
            <person name="Guillou S."/>
            <person name="Cros-Aarteil S."/>
            <person name="Calhoun S."/>
            <person name="Kuo A."/>
            <person name="Mondo S."/>
            <person name="Pangilinan J."/>
            <person name="Riley R."/>
            <person name="Labutti K."/>
            <person name="Andreopoulos B."/>
            <person name="Lipzen A."/>
            <person name="Chen C."/>
            <person name="Yanf M."/>
            <person name="Daum C."/>
            <person name="Ng V."/>
            <person name="Clum A."/>
            <person name="Steindorff A."/>
            <person name="Ohm R."/>
            <person name="Martin F."/>
            <person name="Silar P."/>
            <person name="Natvig D."/>
            <person name="Lalanne C."/>
            <person name="Gautier V."/>
            <person name="Ament-Velasquez S.L."/>
            <person name="Kruys A."/>
            <person name="Hutchinson M.I."/>
            <person name="Powell A.J."/>
            <person name="Barry K."/>
            <person name="Miller A.N."/>
            <person name="Grigoriev I.V."/>
            <person name="Debuchy R."/>
            <person name="Gladieux P."/>
            <person name="Thoren M.H."/>
            <person name="Johannesson H."/>
        </authorList>
    </citation>
    <scope>NUCLEOTIDE SEQUENCE</scope>
    <source>
        <strain evidence="1">CBS 118394</strain>
    </source>
</reference>
<reference evidence="1" key="1">
    <citation type="journal article" date="2023" name="Mol. Phylogenet. Evol.">
        <title>Genome-scale phylogeny and comparative genomics of the fungal order Sordariales.</title>
        <authorList>
            <person name="Hensen N."/>
            <person name="Bonometti L."/>
            <person name="Westerberg I."/>
            <person name="Brannstrom I.O."/>
            <person name="Guillou S."/>
            <person name="Cros-Aarteil S."/>
            <person name="Calhoun S."/>
            <person name="Haridas S."/>
            <person name="Kuo A."/>
            <person name="Mondo S."/>
            <person name="Pangilinan J."/>
            <person name="Riley R."/>
            <person name="LaButti K."/>
            <person name="Andreopoulos B."/>
            <person name="Lipzen A."/>
            <person name="Chen C."/>
            <person name="Yan M."/>
            <person name="Daum C."/>
            <person name="Ng V."/>
            <person name="Clum A."/>
            <person name="Steindorff A."/>
            <person name="Ohm R.A."/>
            <person name="Martin F."/>
            <person name="Silar P."/>
            <person name="Natvig D.O."/>
            <person name="Lalanne C."/>
            <person name="Gautier V."/>
            <person name="Ament-Velasquez S.L."/>
            <person name="Kruys A."/>
            <person name="Hutchinson M.I."/>
            <person name="Powell A.J."/>
            <person name="Barry K."/>
            <person name="Miller A.N."/>
            <person name="Grigoriev I.V."/>
            <person name="Debuchy R."/>
            <person name="Gladieux P."/>
            <person name="Hiltunen Thoren M."/>
            <person name="Johannesson H."/>
        </authorList>
    </citation>
    <scope>NUCLEOTIDE SEQUENCE</scope>
    <source>
        <strain evidence="1">CBS 118394</strain>
    </source>
</reference>
<keyword evidence="2" id="KW-1185">Reference proteome</keyword>
<evidence type="ECO:0000313" key="1">
    <source>
        <dbReference type="EMBL" id="KAK3319104.1"/>
    </source>
</evidence>
<organism evidence="1 2">
    <name type="scientific">Apodospora peruviana</name>
    <dbReference type="NCBI Taxonomy" id="516989"/>
    <lineage>
        <taxon>Eukaryota</taxon>
        <taxon>Fungi</taxon>
        <taxon>Dikarya</taxon>
        <taxon>Ascomycota</taxon>
        <taxon>Pezizomycotina</taxon>
        <taxon>Sordariomycetes</taxon>
        <taxon>Sordariomycetidae</taxon>
        <taxon>Sordariales</taxon>
        <taxon>Lasiosphaeriaceae</taxon>
        <taxon>Apodospora</taxon>
    </lineage>
</organism>
<protein>
    <submittedName>
        <fullName evidence="1">Uncharacterized protein</fullName>
    </submittedName>
</protein>
<name>A0AAE0I5R1_9PEZI</name>
<dbReference type="EMBL" id="JAUEDM010000004">
    <property type="protein sequence ID" value="KAK3319104.1"/>
    <property type="molecule type" value="Genomic_DNA"/>
</dbReference>
<dbReference type="InterPro" id="IPR038883">
    <property type="entry name" value="AN11006-like"/>
</dbReference>
<comment type="caution">
    <text evidence="1">The sequence shown here is derived from an EMBL/GenBank/DDBJ whole genome shotgun (WGS) entry which is preliminary data.</text>
</comment>
<proteinExistence type="predicted"/>
<dbReference type="AlphaFoldDB" id="A0AAE0I5R1"/>
<evidence type="ECO:0000313" key="2">
    <source>
        <dbReference type="Proteomes" id="UP001283341"/>
    </source>
</evidence>
<sequence length="243" mass="27834">MAVNFLRLPGEIRNVIYESLLVPRDPNIVVMMRIRPLGQALMGYFTLNRTRLPRWFPPPRERFPEFTPNLLLVDRRVHSEASSVLYGMNNFRFYRHDFHYGNEDAISALLESLGPRNSSLIRSVTLYLPLEPYGGISSLPIFAAPYPGPLISAFQERFTSLQRIEVRATQSELNRFALSIAADPFGLQGMMARARDQLRSIPSVTRIGFHTDRPPDTDEAEKMQVLLESWGSTLWHTLESDLK</sequence>